<feature type="region of interest" description="Disordered" evidence="1">
    <location>
        <begin position="330"/>
        <end position="578"/>
    </location>
</feature>
<organism evidence="3 4">
    <name type="scientific">Streptomyces diacarni</name>
    <dbReference type="NCBI Taxonomy" id="2800381"/>
    <lineage>
        <taxon>Bacteria</taxon>
        <taxon>Bacillati</taxon>
        <taxon>Actinomycetota</taxon>
        <taxon>Actinomycetes</taxon>
        <taxon>Kitasatosporales</taxon>
        <taxon>Streptomycetaceae</taxon>
        <taxon>Streptomyces</taxon>
    </lineage>
</organism>
<feature type="compositionally biased region" description="Low complexity" evidence="1">
    <location>
        <begin position="523"/>
        <end position="535"/>
    </location>
</feature>
<feature type="compositionally biased region" description="Basic and acidic residues" evidence="1">
    <location>
        <begin position="392"/>
        <end position="406"/>
    </location>
</feature>
<evidence type="ECO:0000313" key="3">
    <source>
        <dbReference type="EMBL" id="RCG28005.1"/>
    </source>
</evidence>
<dbReference type="EMBL" id="QOIN01000026">
    <property type="protein sequence ID" value="RCG28005.1"/>
    <property type="molecule type" value="Genomic_DNA"/>
</dbReference>
<name>A0A367FE86_9ACTN</name>
<feature type="transmembrane region" description="Helical" evidence="2">
    <location>
        <begin position="269"/>
        <end position="286"/>
    </location>
</feature>
<keyword evidence="2" id="KW-1133">Transmembrane helix</keyword>
<gene>
    <name evidence="3" type="ORF">DTL70_02510</name>
</gene>
<evidence type="ECO:0000313" key="4">
    <source>
        <dbReference type="Proteomes" id="UP000252914"/>
    </source>
</evidence>
<feature type="compositionally biased region" description="Basic and acidic residues" evidence="1">
    <location>
        <begin position="432"/>
        <end position="488"/>
    </location>
</feature>
<keyword evidence="4" id="KW-1185">Reference proteome</keyword>
<proteinExistence type="predicted"/>
<feature type="compositionally biased region" description="Basic and acidic residues" evidence="1">
    <location>
        <begin position="170"/>
        <end position="184"/>
    </location>
</feature>
<evidence type="ECO:0000256" key="1">
    <source>
        <dbReference type="SAM" id="MobiDB-lite"/>
    </source>
</evidence>
<sequence>MGSLDPLYRVRVSSSGLIYAVIVGAWAAYLVPMWLRRQDELNEARPTERFSTAIRLLSGKAGMERRYARDAERRRVRERWEADDPYAPQAGAGSAGAYDGYDGDAYRNDPDAADESVDVRAFADPKTMVGAPGSEAPTEVHAHAQRGNAHAPHARAQRVGQAHAGPRGAARPEGRVAQEGHDHPAPSGLPSPSGHDSGDPAHGGLEHSGAGDAPASDDSVRPGEQQGGADNGAGQMSREQSAQARAAALAGRRAREAKRAKLLARRRRTTMLLFLAFTVGSVFAAVRGLALLWVPAVPALLLSIYIAYLRVQERRRFAVAMDRRQAEEAARTLHARRRRDGDSAPDGHRRAEAWEADTEPGLPAHAAHSAGRDSRHPAAAHPRTGPGPEGAGARHDGQGPEGRRTADGSPDQAADASGHARRQGGATASGSRDARQEAVRAREEAVRAREEAARVREEQGAAERRALVEQTDHAEWVDQQRARERDSSDGEGWEPVPVPLPTYVSAPVAPRATRGVDLEAPDAWSSARSSTASAADPQAVDGDPRDAGSARPRHHHDRDRTPLFDQYEDEDRPRAANE</sequence>
<feature type="compositionally biased region" description="Low complexity" evidence="1">
    <location>
        <begin position="236"/>
        <end position="251"/>
    </location>
</feature>
<dbReference type="InterPro" id="IPR053779">
    <property type="entry name" value="GlpR"/>
</dbReference>
<dbReference type="AlphaFoldDB" id="A0A367FE86"/>
<feature type="region of interest" description="Disordered" evidence="1">
    <location>
        <begin position="72"/>
        <end position="111"/>
    </location>
</feature>
<feature type="transmembrane region" description="Helical" evidence="2">
    <location>
        <begin position="16"/>
        <end position="35"/>
    </location>
</feature>
<feature type="compositionally biased region" description="Basic and acidic residues" evidence="1">
    <location>
        <begin position="339"/>
        <end position="353"/>
    </location>
</feature>
<dbReference type="Proteomes" id="UP000252914">
    <property type="component" value="Unassembled WGS sequence"/>
</dbReference>
<accession>A0A367FE86</accession>
<comment type="caution">
    <text evidence="3">The sequence shown here is derived from an EMBL/GenBank/DDBJ whole genome shotgun (WGS) entry which is preliminary data.</text>
</comment>
<evidence type="ECO:0000256" key="2">
    <source>
        <dbReference type="SAM" id="Phobius"/>
    </source>
</evidence>
<keyword evidence="2" id="KW-0472">Membrane</keyword>
<keyword evidence="2" id="KW-0812">Transmembrane</keyword>
<protein>
    <submittedName>
        <fullName evidence="3">Uncharacterized protein</fullName>
    </submittedName>
</protein>
<feature type="compositionally biased region" description="Basic and acidic residues" evidence="1">
    <location>
        <begin position="72"/>
        <end position="82"/>
    </location>
</feature>
<feature type="transmembrane region" description="Helical" evidence="2">
    <location>
        <begin position="292"/>
        <end position="311"/>
    </location>
</feature>
<dbReference type="NCBIfam" id="NF045516">
    <property type="entry name" value="GlpR"/>
    <property type="match status" value="1"/>
</dbReference>
<feature type="compositionally biased region" description="Low complexity" evidence="1">
    <location>
        <begin position="90"/>
        <end position="100"/>
    </location>
</feature>
<feature type="region of interest" description="Disordered" evidence="1">
    <location>
        <begin position="127"/>
        <end position="251"/>
    </location>
</feature>
<reference evidence="3 4" key="1">
    <citation type="submission" date="2018-06" db="EMBL/GenBank/DDBJ databases">
        <title>Streptomyces reniochalinae sp. nov. and Streptomyces diacarnus sp. nov. from marine sponges.</title>
        <authorList>
            <person name="Li L."/>
        </authorList>
    </citation>
    <scope>NUCLEOTIDE SEQUENCE [LARGE SCALE GENOMIC DNA]</scope>
    <source>
        <strain evidence="3 4">LHW51701</strain>
    </source>
</reference>